<evidence type="ECO:0000256" key="1">
    <source>
        <dbReference type="SAM" id="MobiDB-lite"/>
    </source>
</evidence>
<dbReference type="EMBL" id="JABFUD020000006">
    <property type="protein sequence ID" value="KAI5078504.1"/>
    <property type="molecule type" value="Genomic_DNA"/>
</dbReference>
<name>A0A9D4ZK55_ADICA</name>
<dbReference type="AlphaFoldDB" id="A0A9D4ZK55"/>
<comment type="caution">
    <text evidence="2">The sequence shown here is derived from an EMBL/GenBank/DDBJ whole genome shotgun (WGS) entry which is preliminary data.</text>
</comment>
<gene>
    <name evidence="2" type="ORF">GOP47_0006175</name>
</gene>
<feature type="region of interest" description="Disordered" evidence="1">
    <location>
        <begin position="281"/>
        <end position="330"/>
    </location>
</feature>
<dbReference type="Proteomes" id="UP000886520">
    <property type="component" value="Chromosome 6"/>
</dbReference>
<dbReference type="PANTHER" id="PTHR33266:SF1">
    <property type="entry name" value="F-BOX DOMAIN-CONTAINING PROTEIN"/>
    <property type="match status" value="1"/>
</dbReference>
<sequence length="330" mass="37642">MVREVVLHRAAEKARDADTLGKRAVERVPVSDDLEEGFTFWLLDTLRVKHAVKKVFVEFHGLGTWLPLSEVEPLSLTWPEVVHVIITDEPGGLSKKQWIEVDELSTTEKAFNLEFQNPDNVSTMHQALSCIMRGYGYAPTAGLFQSSGWGKSRVVCELWKKDVWVVYCSFAAGTGYPKISPIAKWFHQQAMKHLGSDASLRGQLACMNFTLAYFCACLCVLENKVKNSDWNREKFLIETRQRNNYWEDVQEQTEKFLAVRSLKDEWQRVAFNATIRAHAHSKGISQSPKRSMIDISESSTSSPWKSQRKQLVVEAKVDSNTHPRAYTQSK</sequence>
<evidence type="ECO:0000313" key="2">
    <source>
        <dbReference type="EMBL" id="KAI5078504.1"/>
    </source>
</evidence>
<evidence type="ECO:0000313" key="3">
    <source>
        <dbReference type="Proteomes" id="UP000886520"/>
    </source>
</evidence>
<organism evidence="2 3">
    <name type="scientific">Adiantum capillus-veneris</name>
    <name type="common">Maidenhair fern</name>
    <dbReference type="NCBI Taxonomy" id="13818"/>
    <lineage>
        <taxon>Eukaryota</taxon>
        <taxon>Viridiplantae</taxon>
        <taxon>Streptophyta</taxon>
        <taxon>Embryophyta</taxon>
        <taxon>Tracheophyta</taxon>
        <taxon>Polypodiopsida</taxon>
        <taxon>Polypodiidae</taxon>
        <taxon>Polypodiales</taxon>
        <taxon>Pteridineae</taxon>
        <taxon>Pteridaceae</taxon>
        <taxon>Vittarioideae</taxon>
        <taxon>Adiantum</taxon>
    </lineage>
</organism>
<dbReference type="PANTHER" id="PTHR33266">
    <property type="entry name" value="CHROMOSOME 15, WHOLE GENOME SHOTGUN SEQUENCE"/>
    <property type="match status" value="1"/>
</dbReference>
<protein>
    <submittedName>
        <fullName evidence="2">Uncharacterized protein</fullName>
    </submittedName>
</protein>
<dbReference type="OrthoDB" id="107110at2759"/>
<keyword evidence="3" id="KW-1185">Reference proteome</keyword>
<feature type="compositionally biased region" description="Low complexity" evidence="1">
    <location>
        <begin position="293"/>
        <end position="302"/>
    </location>
</feature>
<accession>A0A9D4ZK55</accession>
<proteinExistence type="predicted"/>
<reference evidence="2" key="1">
    <citation type="submission" date="2021-01" db="EMBL/GenBank/DDBJ databases">
        <title>Adiantum capillus-veneris genome.</title>
        <authorList>
            <person name="Fang Y."/>
            <person name="Liao Q."/>
        </authorList>
    </citation>
    <scope>NUCLEOTIDE SEQUENCE</scope>
    <source>
        <strain evidence="2">H3</strain>
        <tissue evidence="2">Leaf</tissue>
    </source>
</reference>